<dbReference type="Proteomes" id="UP000198462">
    <property type="component" value="Unassembled WGS sequence"/>
</dbReference>
<keyword evidence="1" id="KW-0812">Transmembrane</keyword>
<dbReference type="EMBL" id="NFZT01000001">
    <property type="protein sequence ID" value="OWV32043.1"/>
    <property type="molecule type" value="Genomic_DNA"/>
</dbReference>
<dbReference type="OrthoDB" id="7428745at2"/>
<protein>
    <recommendedName>
        <fullName evidence="4">Phage shock protein B</fullName>
    </recommendedName>
</protein>
<keyword evidence="1" id="KW-1133">Transmembrane helix</keyword>
<evidence type="ECO:0000313" key="2">
    <source>
        <dbReference type="EMBL" id="OWV32043.1"/>
    </source>
</evidence>
<comment type="caution">
    <text evidence="2">The sequence shown here is derived from an EMBL/GenBank/DDBJ whole genome shotgun (WGS) entry which is preliminary data.</text>
</comment>
<evidence type="ECO:0000256" key="1">
    <source>
        <dbReference type="SAM" id="Phobius"/>
    </source>
</evidence>
<sequence length="96" mass="10488">MTNGQIFALLFFVIVVAVPTIVGVGGNLIERWIKMKEKQLDLAASEAADKAATQAAHIERLEQRMRVMERIATDKGASLSAEIEDLRDGSSRSSTN</sequence>
<reference evidence="3" key="1">
    <citation type="submission" date="2017-05" db="EMBL/GenBank/DDBJ databases">
        <authorList>
            <person name="Lin X."/>
        </authorList>
    </citation>
    <scope>NUCLEOTIDE SEQUENCE [LARGE SCALE GENOMIC DNA]</scope>
    <source>
        <strain evidence="3">JLT2012</strain>
    </source>
</reference>
<keyword evidence="3" id="KW-1185">Reference proteome</keyword>
<accession>A0A219B1P3</accession>
<keyword evidence="1" id="KW-0472">Membrane</keyword>
<dbReference type="AlphaFoldDB" id="A0A219B1P3"/>
<dbReference type="RefSeq" id="WP_088710841.1">
    <property type="nucleotide sequence ID" value="NZ_NFZT01000001.1"/>
</dbReference>
<name>A0A219B1P3_9SPHN</name>
<gene>
    <name evidence="2" type="ORF">B5C34_00265</name>
</gene>
<feature type="transmembrane region" description="Helical" evidence="1">
    <location>
        <begin position="6"/>
        <end position="29"/>
    </location>
</feature>
<evidence type="ECO:0000313" key="3">
    <source>
        <dbReference type="Proteomes" id="UP000198462"/>
    </source>
</evidence>
<proteinExistence type="predicted"/>
<organism evidence="2 3">
    <name type="scientific">Pacificimonas flava</name>
    <dbReference type="NCBI Taxonomy" id="1234595"/>
    <lineage>
        <taxon>Bacteria</taxon>
        <taxon>Pseudomonadati</taxon>
        <taxon>Pseudomonadota</taxon>
        <taxon>Alphaproteobacteria</taxon>
        <taxon>Sphingomonadales</taxon>
        <taxon>Sphingosinicellaceae</taxon>
        <taxon>Pacificimonas</taxon>
    </lineage>
</organism>
<evidence type="ECO:0008006" key="4">
    <source>
        <dbReference type="Google" id="ProtNLM"/>
    </source>
</evidence>